<evidence type="ECO:0000259" key="2">
    <source>
        <dbReference type="Pfam" id="PF11760"/>
    </source>
</evidence>
<dbReference type="Pfam" id="PF11760">
    <property type="entry name" value="CbiG_N"/>
    <property type="match status" value="1"/>
</dbReference>
<dbReference type="AlphaFoldDB" id="A0A381QLJ4"/>
<evidence type="ECO:0008006" key="5">
    <source>
        <dbReference type="Google" id="ProtNLM"/>
    </source>
</evidence>
<dbReference type="PANTHER" id="PTHR37477">
    <property type="entry name" value="COBALT-PRECORRIN-5A HYDROLASE"/>
    <property type="match status" value="1"/>
</dbReference>
<dbReference type="GO" id="GO:0009236">
    <property type="term" value="P:cobalamin biosynthetic process"/>
    <property type="evidence" value="ECO:0007669"/>
    <property type="project" value="InterPro"/>
</dbReference>
<feature type="domain" description="Cobalamin synthesis G N-terminal" evidence="2">
    <location>
        <begin position="38"/>
        <end position="117"/>
    </location>
</feature>
<dbReference type="InterPro" id="IPR036518">
    <property type="entry name" value="CobE/GbiG_C_sf"/>
</dbReference>
<dbReference type="Pfam" id="PF11761">
    <property type="entry name" value="CbiG_mid"/>
    <property type="match status" value="1"/>
</dbReference>
<evidence type="ECO:0000259" key="3">
    <source>
        <dbReference type="Pfam" id="PF11761"/>
    </source>
</evidence>
<reference evidence="4" key="1">
    <citation type="submission" date="2018-05" db="EMBL/GenBank/DDBJ databases">
        <authorList>
            <person name="Lanie J.A."/>
            <person name="Ng W.-L."/>
            <person name="Kazmierczak K.M."/>
            <person name="Andrzejewski T.M."/>
            <person name="Davidsen T.M."/>
            <person name="Wayne K.J."/>
            <person name="Tettelin H."/>
            <person name="Glass J.I."/>
            <person name="Rusch D."/>
            <person name="Podicherti R."/>
            <person name="Tsui H.-C.T."/>
            <person name="Winkler M.E."/>
        </authorList>
    </citation>
    <scope>NUCLEOTIDE SEQUENCE</scope>
</reference>
<dbReference type="Gene3D" id="3.30.420.180">
    <property type="entry name" value="CobE/GbiG C-terminal domain"/>
    <property type="match status" value="1"/>
</dbReference>
<protein>
    <recommendedName>
        <fullName evidence="5">Cobalamin biosynthesis protein CbiG</fullName>
    </recommendedName>
</protein>
<dbReference type="PANTHER" id="PTHR37477:SF1">
    <property type="entry name" value="COBALT-PRECORRIN-5A HYDROLASE"/>
    <property type="match status" value="1"/>
</dbReference>
<feature type="domain" description="Cobalamin biosynthesis central region" evidence="3">
    <location>
        <begin position="124"/>
        <end position="219"/>
    </location>
</feature>
<feature type="domain" description="CobE/GbiG C-terminal" evidence="1">
    <location>
        <begin position="222"/>
        <end position="345"/>
    </location>
</feature>
<organism evidence="4">
    <name type="scientific">marine metagenome</name>
    <dbReference type="NCBI Taxonomy" id="408172"/>
    <lineage>
        <taxon>unclassified sequences</taxon>
        <taxon>metagenomes</taxon>
        <taxon>ecological metagenomes</taxon>
    </lineage>
</organism>
<dbReference type="SUPFAM" id="SSF159672">
    <property type="entry name" value="CbiG N-terminal domain-like"/>
    <property type="match status" value="1"/>
</dbReference>
<dbReference type="InterPro" id="IPR038029">
    <property type="entry name" value="GbiG_N_sf"/>
</dbReference>
<dbReference type="EMBL" id="UINC01001354">
    <property type="protein sequence ID" value="SUZ78443.1"/>
    <property type="molecule type" value="Genomic_DNA"/>
</dbReference>
<dbReference type="Gene3D" id="3.40.50.11220">
    <property type="match status" value="1"/>
</dbReference>
<name>A0A381QLJ4_9ZZZZ</name>
<sequence length="352" mass="37454">MARRLAGSLDHGSTLFIDRRFREDPDSGEIFDLPLRPVVERAFAEYSSLVLFLSAGATIRLLAPLLEGKQVDPAVVCVDDAGSFCVSLISGHVGGADRLAQEVAQHLGARAVITSASHASGTLAVDLLGREFDWRLVAHSTAVTRASSAVINGQPIGIWQGAGEQGWWPQETPLPENITVYPALEDLAASACSAALLITDRTDALDTLLADKITVVYRPRSLVVGMGCRKGVPVEELESLLAEAFAENALSLECLADIATAEIKRGEPGLEQLAERHGVPLSFLQADALNQVFETIPSPITSKSKRAHVLVGVWGVAEPAALLAAGAEELLVTRKKTARATIAVARKNFNTI</sequence>
<evidence type="ECO:0000259" key="1">
    <source>
        <dbReference type="Pfam" id="PF01890"/>
    </source>
</evidence>
<dbReference type="Pfam" id="PF01890">
    <property type="entry name" value="CbiG_C"/>
    <property type="match status" value="1"/>
</dbReference>
<dbReference type="InterPro" id="IPR052553">
    <property type="entry name" value="CbiG_hydrolase"/>
</dbReference>
<dbReference type="InterPro" id="IPR021745">
    <property type="entry name" value="CbiG_mid"/>
</dbReference>
<accession>A0A381QLJ4</accession>
<dbReference type="InterPro" id="IPR021744">
    <property type="entry name" value="CbiG_N"/>
</dbReference>
<gene>
    <name evidence="4" type="ORF">METZ01_LOCUS31297</name>
</gene>
<dbReference type="InterPro" id="IPR002750">
    <property type="entry name" value="CobE/GbiG_C"/>
</dbReference>
<dbReference type="SUPFAM" id="SSF159664">
    <property type="entry name" value="CobE/GbiG C-terminal domain-like"/>
    <property type="match status" value="1"/>
</dbReference>
<proteinExistence type="predicted"/>
<evidence type="ECO:0000313" key="4">
    <source>
        <dbReference type="EMBL" id="SUZ78443.1"/>
    </source>
</evidence>